<proteinExistence type="predicted"/>
<comment type="caution">
    <text evidence="4">The sequence shown here is derived from an EMBL/GenBank/DDBJ whole genome shotgun (WGS) entry which is preliminary data.</text>
</comment>
<keyword evidence="3" id="KW-0732">Signal</keyword>
<feature type="chain" id="PRO_5032554037" description="Nickel transport protein" evidence="3">
    <location>
        <begin position="26"/>
        <end position="207"/>
    </location>
</feature>
<feature type="signal peptide" evidence="3">
    <location>
        <begin position="1"/>
        <end position="25"/>
    </location>
</feature>
<sequence>MNRRYFIKLACLMLFFILSGGNALAHRVTVFAWVEGNTVLGEGKFSGGKKAQNAEIIVRDVKGKELLRTRTNKKGEFSFPIPAKTGMRIELIAGMGHKAEWIIPLEDIYDTPTIKNTRDSGTPPPAPPENTAPGQAAHPSVSIDPAQLEAIVEKAVTKALNKKITPLTGMVADLTQKGPTIDKIFGGIGYIFGLMGVAIYFSSRKKK</sequence>
<feature type="transmembrane region" description="Helical" evidence="2">
    <location>
        <begin position="184"/>
        <end position="201"/>
    </location>
</feature>
<dbReference type="Proteomes" id="UP000553343">
    <property type="component" value="Unassembled WGS sequence"/>
</dbReference>
<name>A0A850T813_9BACT</name>
<dbReference type="EMBL" id="JACADJ010000029">
    <property type="protein sequence ID" value="NWH05265.1"/>
    <property type="molecule type" value="Genomic_DNA"/>
</dbReference>
<dbReference type="RefSeq" id="WP_178366722.1">
    <property type="nucleotide sequence ID" value="NZ_JACADJ010000029.1"/>
</dbReference>
<keyword evidence="2" id="KW-0812">Transmembrane</keyword>
<reference evidence="4 5" key="1">
    <citation type="submission" date="2020-06" db="EMBL/GenBank/DDBJ databases">
        <title>High-quality draft genome of sulfate reducer Desulfobacter latus type strain AcrS2 isolated from marine sediment.</title>
        <authorList>
            <person name="Hoppe M."/>
            <person name="Larsen C.K."/>
            <person name="Marshall I.P.G."/>
            <person name="Schramm A."/>
            <person name="Marietou A.G."/>
        </authorList>
    </citation>
    <scope>NUCLEOTIDE SEQUENCE [LARGE SCALE GENOMIC DNA]</scope>
    <source>
        <strain evidence="4 5">AcRS2</strain>
    </source>
</reference>
<evidence type="ECO:0000313" key="4">
    <source>
        <dbReference type="EMBL" id="NWH05265.1"/>
    </source>
</evidence>
<accession>A0A850T813</accession>
<keyword evidence="2" id="KW-0472">Membrane</keyword>
<feature type="region of interest" description="Disordered" evidence="1">
    <location>
        <begin position="113"/>
        <end position="140"/>
    </location>
</feature>
<evidence type="ECO:0000256" key="3">
    <source>
        <dbReference type="SAM" id="SignalP"/>
    </source>
</evidence>
<gene>
    <name evidence="4" type="ORF">HXW94_09740</name>
</gene>
<keyword evidence="2" id="KW-1133">Transmembrane helix</keyword>
<organism evidence="4 5">
    <name type="scientific">Desulfobacter latus</name>
    <dbReference type="NCBI Taxonomy" id="2292"/>
    <lineage>
        <taxon>Bacteria</taxon>
        <taxon>Pseudomonadati</taxon>
        <taxon>Thermodesulfobacteriota</taxon>
        <taxon>Desulfobacteria</taxon>
        <taxon>Desulfobacterales</taxon>
        <taxon>Desulfobacteraceae</taxon>
        <taxon>Desulfobacter</taxon>
    </lineage>
</organism>
<evidence type="ECO:0000256" key="1">
    <source>
        <dbReference type="SAM" id="MobiDB-lite"/>
    </source>
</evidence>
<keyword evidence="5" id="KW-1185">Reference proteome</keyword>
<protein>
    <recommendedName>
        <fullName evidence="6">Nickel transport protein</fullName>
    </recommendedName>
</protein>
<dbReference type="AlphaFoldDB" id="A0A850T813"/>
<evidence type="ECO:0000313" key="5">
    <source>
        <dbReference type="Proteomes" id="UP000553343"/>
    </source>
</evidence>
<evidence type="ECO:0000256" key="2">
    <source>
        <dbReference type="SAM" id="Phobius"/>
    </source>
</evidence>
<evidence type="ECO:0008006" key="6">
    <source>
        <dbReference type="Google" id="ProtNLM"/>
    </source>
</evidence>